<feature type="compositionally biased region" description="Low complexity" evidence="1">
    <location>
        <begin position="87"/>
        <end position="96"/>
    </location>
</feature>
<evidence type="ECO:0000313" key="2">
    <source>
        <dbReference type="EMBL" id="VDP20691.1"/>
    </source>
</evidence>
<accession>A0A183IZH7</accession>
<feature type="compositionally biased region" description="Basic residues" evidence="1">
    <location>
        <begin position="103"/>
        <end position="113"/>
    </location>
</feature>
<evidence type="ECO:0000313" key="4">
    <source>
        <dbReference type="WBParaSite" id="SBAD_0000935101-mRNA-1"/>
    </source>
</evidence>
<reference evidence="4" key="1">
    <citation type="submission" date="2016-06" db="UniProtKB">
        <authorList>
            <consortium name="WormBaseParasite"/>
        </authorList>
    </citation>
    <scope>IDENTIFICATION</scope>
</reference>
<protein>
    <submittedName>
        <fullName evidence="2 4">Uncharacterized protein</fullName>
    </submittedName>
</protein>
<gene>
    <name evidence="2" type="ORF">SBAD_LOCUS9025</name>
</gene>
<dbReference type="EMBL" id="UZAM01012220">
    <property type="protein sequence ID" value="VDP20691.1"/>
    <property type="molecule type" value="Genomic_DNA"/>
</dbReference>
<dbReference type="WBParaSite" id="SBAD_0000935101-mRNA-1">
    <property type="protein sequence ID" value="SBAD_0000935101-mRNA-1"/>
    <property type="gene ID" value="SBAD_0000935101"/>
</dbReference>
<sequence length="113" mass="12498">MRTKEDEGGAVFCTQTEQLQQQPQGHLAQTFKTCAEAKAHPTRHDDRPAGDRRLCTLLLERLRHIVKWVRAVGSHTSVAPPSAVRRSTGWSSTSTTVNASRCQGHRGRPSGVR</sequence>
<dbReference type="Proteomes" id="UP000270296">
    <property type="component" value="Unassembled WGS sequence"/>
</dbReference>
<proteinExistence type="predicted"/>
<keyword evidence="3" id="KW-1185">Reference proteome</keyword>
<dbReference type="AlphaFoldDB" id="A0A183IZH7"/>
<evidence type="ECO:0000256" key="1">
    <source>
        <dbReference type="SAM" id="MobiDB-lite"/>
    </source>
</evidence>
<name>A0A183IZH7_9BILA</name>
<evidence type="ECO:0000313" key="3">
    <source>
        <dbReference type="Proteomes" id="UP000270296"/>
    </source>
</evidence>
<feature type="region of interest" description="Disordered" evidence="1">
    <location>
        <begin position="76"/>
        <end position="113"/>
    </location>
</feature>
<reference evidence="2 3" key="2">
    <citation type="submission" date="2018-11" db="EMBL/GenBank/DDBJ databases">
        <authorList>
            <consortium name="Pathogen Informatics"/>
        </authorList>
    </citation>
    <scope>NUCLEOTIDE SEQUENCE [LARGE SCALE GENOMIC DNA]</scope>
</reference>
<organism evidence="4">
    <name type="scientific">Soboliphyme baturini</name>
    <dbReference type="NCBI Taxonomy" id="241478"/>
    <lineage>
        <taxon>Eukaryota</taxon>
        <taxon>Metazoa</taxon>
        <taxon>Ecdysozoa</taxon>
        <taxon>Nematoda</taxon>
        <taxon>Enoplea</taxon>
        <taxon>Dorylaimia</taxon>
        <taxon>Dioctophymatida</taxon>
        <taxon>Dioctophymatoidea</taxon>
        <taxon>Soboliphymatidae</taxon>
        <taxon>Soboliphyme</taxon>
    </lineage>
</organism>